<organism evidence="1 2">
    <name type="scientific">Myodes glareolus</name>
    <name type="common">Bank vole</name>
    <name type="synonym">Clethrionomys glareolus</name>
    <dbReference type="NCBI Taxonomy" id="447135"/>
    <lineage>
        <taxon>Eukaryota</taxon>
        <taxon>Metazoa</taxon>
        <taxon>Chordata</taxon>
        <taxon>Craniata</taxon>
        <taxon>Vertebrata</taxon>
        <taxon>Euteleostomi</taxon>
        <taxon>Mammalia</taxon>
        <taxon>Eutheria</taxon>
        <taxon>Euarchontoglires</taxon>
        <taxon>Glires</taxon>
        <taxon>Rodentia</taxon>
        <taxon>Myomorpha</taxon>
        <taxon>Muroidea</taxon>
        <taxon>Cricetidae</taxon>
        <taxon>Arvicolinae</taxon>
        <taxon>Myodes</taxon>
    </lineage>
</organism>
<comment type="caution">
    <text evidence="1">The sequence shown here is derived from an EMBL/GenBank/DDBJ whole genome shotgun (WGS) entry which is preliminary data.</text>
</comment>
<dbReference type="AlphaFoldDB" id="A0AAW0JAH1"/>
<evidence type="ECO:0000313" key="1">
    <source>
        <dbReference type="EMBL" id="KAK7823847.1"/>
    </source>
</evidence>
<reference evidence="1 2" key="1">
    <citation type="journal article" date="2023" name="bioRxiv">
        <title>Conserved and derived expression patterns and positive selection on dental genes reveal complex evolutionary context of ever-growing rodent molars.</title>
        <authorList>
            <person name="Calamari Z.T."/>
            <person name="Song A."/>
            <person name="Cohen E."/>
            <person name="Akter M."/>
            <person name="Roy R.D."/>
            <person name="Hallikas O."/>
            <person name="Christensen M.M."/>
            <person name="Li P."/>
            <person name="Marangoni P."/>
            <person name="Jernvall J."/>
            <person name="Klein O.D."/>
        </authorList>
    </citation>
    <scope>NUCLEOTIDE SEQUENCE [LARGE SCALE GENOMIC DNA]</scope>
    <source>
        <strain evidence="1">V071</strain>
    </source>
</reference>
<evidence type="ECO:0000313" key="2">
    <source>
        <dbReference type="Proteomes" id="UP001488838"/>
    </source>
</evidence>
<keyword evidence="2" id="KW-1185">Reference proteome</keyword>
<name>A0AAW0JAH1_MYOGA</name>
<dbReference type="EMBL" id="JBBHLL010000049">
    <property type="protein sequence ID" value="KAK7823847.1"/>
    <property type="molecule type" value="Genomic_DNA"/>
</dbReference>
<protein>
    <submittedName>
        <fullName evidence="1">Uncharacterized protein</fullName>
    </submittedName>
</protein>
<sequence>MTGSLETWFACFSCNHKKSCDVKVDCARHTGAIFSTDSSRSPDTHHVSVRTSNWTDACETANQYSSNIKDLSLSSPSPEYQFRDIPGLQDVGLML</sequence>
<accession>A0AAW0JAH1</accession>
<gene>
    <name evidence="1" type="ORF">U0070_020518</name>
</gene>
<proteinExistence type="predicted"/>
<dbReference type="Proteomes" id="UP001488838">
    <property type="component" value="Unassembled WGS sequence"/>
</dbReference>